<proteinExistence type="predicted"/>
<evidence type="ECO:0000313" key="2">
    <source>
        <dbReference type="Proteomes" id="UP001239111"/>
    </source>
</evidence>
<accession>A0ACC2NIU5</accession>
<protein>
    <submittedName>
        <fullName evidence="1">Uncharacterized protein</fullName>
    </submittedName>
</protein>
<name>A0ACC2NIU5_9HYME</name>
<dbReference type="Proteomes" id="UP001239111">
    <property type="component" value="Chromosome 3"/>
</dbReference>
<sequence length="151" mass="17045">MNLILYMDEYDDVDAEVVALQNADEAELNFEGDKIQGVRAAPSGQRSVERADSSFGGSSALDDSNVTWITWMSHCPRVGGYPVTHPIPVIRASQVSLRHTYKIVENELFLNELITKLYDVTVTICGRLLSYLGGFSRLSWVIRMVFVWLMR</sequence>
<organism evidence="1 2">
    <name type="scientific">Eretmocerus hayati</name>
    <dbReference type="NCBI Taxonomy" id="131215"/>
    <lineage>
        <taxon>Eukaryota</taxon>
        <taxon>Metazoa</taxon>
        <taxon>Ecdysozoa</taxon>
        <taxon>Arthropoda</taxon>
        <taxon>Hexapoda</taxon>
        <taxon>Insecta</taxon>
        <taxon>Pterygota</taxon>
        <taxon>Neoptera</taxon>
        <taxon>Endopterygota</taxon>
        <taxon>Hymenoptera</taxon>
        <taxon>Apocrita</taxon>
        <taxon>Proctotrupomorpha</taxon>
        <taxon>Chalcidoidea</taxon>
        <taxon>Aphelinidae</taxon>
        <taxon>Aphelininae</taxon>
        <taxon>Eretmocerus</taxon>
    </lineage>
</organism>
<reference evidence="1" key="1">
    <citation type="submission" date="2023-04" db="EMBL/GenBank/DDBJ databases">
        <title>A chromosome-level genome assembly of the parasitoid wasp Eretmocerus hayati.</title>
        <authorList>
            <person name="Zhong Y."/>
            <person name="Liu S."/>
            <person name="Liu Y."/>
        </authorList>
    </citation>
    <scope>NUCLEOTIDE SEQUENCE</scope>
    <source>
        <strain evidence="1">ZJU_SS_LIU_2023</strain>
    </source>
</reference>
<comment type="caution">
    <text evidence="1">The sequence shown here is derived from an EMBL/GenBank/DDBJ whole genome shotgun (WGS) entry which is preliminary data.</text>
</comment>
<keyword evidence="2" id="KW-1185">Reference proteome</keyword>
<evidence type="ECO:0000313" key="1">
    <source>
        <dbReference type="EMBL" id="KAJ8670846.1"/>
    </source>
</evidence>
<dbReference type="EMBL" id="CM056743">
    <property type="protein sequence ID" value="KAJ8670846.1"/>
    <property type="molecule type" value="Genomic_DNA"/>
</dbReference>
<gene>
    <name evidence="1" type="ORF">QAD02_002105</name>
</gene>